<accession>A0A0F9RQJ6</accession>
<protein>
    <submittedName>
        <fullName evidence="1">Uncharacterized protein</fullName>
    </submittedName>
</protein>
<dbReference type="EMBL" id="LAZR01000749">
    <property type="protein sequence ID" value="KKN58745.1"/>
    <property type="molecule type" value="Genomic_DNA"/>
</dbReference>
<name>A0A0F9RQJ6_9ZZZZ</name>
<comment type="caution">
    <text evidence="1">The sequence shown here is derived from an EMBL/GenBank/DDBJ whole genome shotgun (WGS) entry which is preliminary data.</text>
</comment>
<proteinExistence type="predicted"/>
<gene>
    <name evidence="1" type="ORF">LCGC14_0549240</name>
</gene>
<organism evidence="1">
    <name type="scientific">marine sediment metagenome</name>
    <dbReference type="NCBI Taxonomy" id="412755"/>
    <lineage>
        <taxon>unclassified sequences</taxon>
        <taxon>metagenomes</taxon>
        <taxon>ecological metagenomes</taxon>
    </lineage>
</organism>
<dbReference type="AlphaFoldDB" id="A0A0F9RQJ6"/>
<sequence length="400" mass="44831">MDSPLLTLRKLFAELMGWQGEELMPVDFVMASYLTGFLPGSVEKSWGDLCGPPAIGKTEILRALEDGQRRTVMVDTLTENAFSSAMRDKDEPDKDFSLLYQLSDKREPRGPKVLVIKEMSTLLNMRREKADKIFADLRAAYDGSYTTAAGNIGLDTKTDLNFGMLTACTEKLDEFRRTNQTLGERTVVCRIGRQAREYTARQKIADHVIKGCRIRKAALRARIKIATRKAIDSAITLIKATGGKVGQGESFISMVGRLATVATSVRTVPLSKHSYANLAEGPGRLIGQLIAWGDCRVLFDGRKAWMEEDYRMVRRIAQDTMPPDNLRAILCLWRGSPTNAVKPLLGEEIRQKANLDQVFFRQLRQWTIIGILRPFEEGVYGLNPAFADDIGRTEFMEGLI</sequence>
<reference evidence="1" key="1">
    <citation type="journal article" date="2015" name="Nature">
        <title>Complex archaea that bridge the gap between prokaryotes and eukaryotes.</title>
        <authorList>
            <person name="Spang A."/>
            <person name="Saw J.H."/>
            <person name="Jorgensen S.L."/>
            <person name="Zaremba-Niedzwiedzka K."/>
            <person name="Martijn J."/>
            <person name="Lind A.E."/>
            <person name="van Eijk R."/>
            <person name="Schleper C."/>
            <person name="Guy L."/>
            <person name="Ettema T.J."/>
        </authorList>
    </citation>
    <scope>NUCLEOTIDE SEQUENCE</scope>
</reference>
<evidence type="ECO:0000313" key="1">
    <source>
        <dbReference type="EMBL" id="KKN58745.1"/>
    </source>
</evidence>